<feature type="non-terminal residue" evidence="1">
    <location>
        <position position="1"/>
    </location>
</feature>
<dbReference type="AlphaFoldDB" id="A0A8J2K110"/>
<protein>
    <submittedName>
        <fullName evidence="1">Uncharacterized protein</fullName>
    </submittedName>
</protein>
<organism evidence="1 2">
    <name type="scientific">Allacma fusca</name>
    <dbReference type="NCBI Taxonomy" id="39272"/>
    <lineage>
        <taxon>Eukaryota</taxon>
        <taxon>Metazoa</taxon>
        <taxon>Ecdysozoa</taxon>
        <taxon>Arthropoda</taxon>
        <taxon>Hexapoda</taxon>
        <taxon>Collembola</taxon>
        <taxon>Symphypleona</taxon>
        <taxon>Sminthuridae</taxon>
        <taxon>Allacma</taxon>
    </lineage>
</organism>
<dbReference type="Proteomes" id="UP000708208">
    <property type="component" value="Unassembled WGS sequence"/>
</dbReference>
<accession>A0A8J2K110</accession>
<name>A0A8J2K110_9HEXA</name>
<reference evidence="1" key="1">
    <citation type="submission" date="2021-06" db="EMBL/GenBank/DDBJ databases">
        <authorList>
            <person name="Hodson N. C."/>
            <person name="Mongue J. A."/>
            <person name="Jaron S. K."/>
        </authorList>
    </citation>
    <scope>NUCLEOTIDE SEQUENCE</scope>
</reference>
<feature type="non-terminal residue" evidence="1">
    <location>
        <position position="33"/>
    </location>
</feature>
<gene>
    <name evidence="1" type="ORF">AFUS01_LOCUS16435</name>
</gene>
<comment type="caution">
    <text evidence="1">The sequence shown here is derived from an EMBL/GenBank/DDBJ whole genome shotgun (WGS) entry which is preliminary data.</text>
</comment>
<evidence type="ECO:0000313" key="1">
    <source>
        <dbReference type="EMBL" id="CAG7727603.1"/>
    </source>
</evidence>
<dbReference type="EMBL" id="CAJVCH010150957">
    <property type="protein sequence ID" value="CAG7727603.1"/>
    <property type="molecule type" value="Genomic_DNA"/>
</dbReference>
<dbReference type="OrthoDB" id="6134459at2759"/>
<sequence>YLVPMKINAVERSVEKEEVKFFEKWCRGGDLQS</sequence>
<keyword evidence="2" id="KW-1185">Reference proteome</keyword>
<proteinExistence type="predicted"/>
<evidence type="ECO:0000313" key="2">
    <source>
        <dbReference type="Proteomes" id="UP000708208"/>
    </source>
</evidence>